<evidence type="ECO:0000313" key="1">
    <source>
        <dbReference type="EMBL" id="ORY26396.1"/>
    </source>
</evidence>
<sequence length="56" mass="6232">MKHRPSTQPVQFSNLLRQQNAASTISPNMAHVAVALLHSRPRIMSSANVRLQLEPT</sequence>
<dbReference type="AlphaFoldDB" id="A0A1Y2AV90"/>
<name>A0A1Y2AV90_9FUNG</name>
<dbReference type="EMBL" id="MCGO01000045">
    <property type="protein sequence ID" value="ORY38210.1"/>
    <property type="molecule type" value="Genomic_DNA"/>
</dbReference>
<reference evidence="1 3" key="1">
    <citation type="submission" date="2016-07" db="EMBL/GenBank/DDBJ databases">
        <title>Pervasive Adenine N6-methylation of Active Genes in Fungi.</title>
        <authorList>
            <consortium name="DOE Joint Genome Institute"/>
            <person name="Mondo S.J."/>
            <person name="Dannebaum R.O."/>
            <person name="Kuo R.C."/>
            <person name="Labutti K."/>
            <person name="Haridas S."/>
            <person name="Kuo A."/>
            <person name="Salamov A."/>
            <person name="Ahrendt S.R."/>
            <person name="Lipzen A."/>
            <person name="Sullivan W."/>
            <person name="Andreopoulos W.B."/>
            <person name="Clum A."/>
            <person name="Lindquist E."/>
            <person name="Daum C."/>
            <person name="Ramamoorthy G.K."/>
            <person name="Gryganskyi A."/>
            <person name="Culley D."/>
            <person name="Magnuson J.K."/>
            <person name="James T.Y."/>
            <person name="O'Malley M.A."/>
            <person name="Stajich J.E."/>
            <person name="Spatafora J.W."/>
            <person name="Visel A."/>
            <person name="Grigoriev I.V."/>
        </authorList>
    </citation>
    <scope>NUCLEOTIDE SEQUENCE [LARGE SCALE GENOMIC DNA]</scope>
    <source>
        <strain evidence="1 3">JEL800</strain>
    </source>
</reference>
<protein>
    <submittedName>
        <fullName evidence="1">Uncharacterized protein</fullName>
    </submittedName>
</protein>
<dbReference type="Proteomes" id="UP000193642">
    <property type="component" value="Unassembled WGS sequence"/>
</dbReference>
<evidence type="ECO:0000313" key="2">
    <source>
        <dbReference type="EMBL" id="ORY38210.1"/>
    </source>
</evidence>
<evidence type="ECO:0000313" key="3">
    <source>
        <dbReference type="Proteomes" id="UP000193642"/>
    </source>
</evidence>
<dbReference type="EMBL" id="MCGO01000114">
    <property type="protein sequence ID" value="ORY26396.1"/>
    <property type="molecule type" value="Genomic_DNA"/>
</dbReference>
<gene>
    <name evidence="2" type="ORF">BCR33DRAFT_720916</name>
    <name evidence="1" type="ORF">BCR33DRAFT_726263</name>
</gene>
<organism evidence="1 3">
    <name type="scientific">Rhizoclosmatium globosum</name>
    <dbReference type="NCBI Taxonomy" id="329046"/>
    <lineage>
        <taxon>Eukaryota</taxon>
        <taxon>Fungi</taxon>
        <taxon>Fungi incertae sedis</taxon>
        <taxon>Chytridiomycota</taxon>
        <taxon>Chytridiomycota incertae sedis</taxon>
        <taxon>Chytridiomycetes</taxon>
        <taxon>Chytridiales</taxon>
        <taxon>Chytriomycetaceae</taxon>
        <taxon>Rhizoclosmatium</taxon>
    </lineage>
</organism>
<keyword evidence="3" id="KW-1185">Reference proteome</keyword>
<proteinExistence type="predicted"/>
<accession>A0A1Y2AV90</accession>
<comment type="caution">
    <text evidence="1">The sequence shown here is derived from an EMBL/GenBank/DDBJ whole genome shotgun (WGS) entry which is preliminary data.</text>
</comment>